<keyword evidence="3" id="KW-0067">ATP-binding</keyword>
<reference evidence="7" key="1">
    <citation type="journal article" date="2015" name="Nature">
        <title>Complex archaea that bridge the gap between prokaryotes and eukaryotes.</title>
        <authorList>
            <person name="Spang A."/>
            <person name="Saw J.H."/>
            <person name="Jorgensen S.L."/>
            <person name="Zaremba-Niedzwiedzka K."/>
            <person name="Martijn J."/>
            <person name="Lind A.E."/>
            <person name="van Eijk R."/>
            <person name="Schleper C."/>
            <person name="Guy L."/>
            <person name="Ettema T.J."/>
        </authorList>
    </citation>
    <scope>NUCLEOTIDE SEQUENCE</scope>
</reference>
<sequence length="531" mass="62793">MTKTDKLKLEYRIVDDIKDKFPNLISIIGLLMDRVENSYVSVEAEVKKAILEALRKKNMSTGILERILKNLVIITNVKEEEFFTHEGWIVPFQNGYYDIINKKFIQYHEKNFFYEIPHKYNENFKGDCTIFKAMLKKYLAEQHDVNLCNVDDIFEIMGYCMIMNVNLKKAVYIFGPPHTGKTTFQTILLHLLGDKNTANILLSRMSRDQFGTDGLQLKILNTVGETENNILKDLSYIKSIAGGDKFIAVEIKGVSKSKGGQARFVNFVKLFFLGNKLPQLLDKDDQAFYDRWIIINFAHPFEVRREKHSDFIINDPFEVQGIIHECIKGLKILFERGNFRPELIQNNRHIWNYNTDNFYRFIHDKCVIDWEGSIINKSLYRSYIRYVVNNKLGKLLSEKALTAELKKYKIFLESHYEKDKRIFTYEGIRLKDKKEIKKEQKEVKKMEKVIEKELKVEYDYEADFDRYEEEARAAYYDEPQEPKYTGPEPSKPDYPDEPQDYDPNFDEPQDFKYTEADRPHNPDEDNEPREE</sequence>
<dbReference type="AlphaFoldDB" id="A0A0F9QAI7"/>
<feature type="domain" description="SF3 helicase" evidence="6">
    <location>
        <begin position="148"/>
        <end position="310"/>
    </location>
</feature>
<evidence type="ECO:0000259" key="6">
    <source>
        <dbReference type="PROSITE" id="PS51206"/>
    </source>
</evidence>
<keyword evidence="2" id="KW-0378">Hydrolase</keyword>
<proteinExistence type="predicted"/>
<dbReference type="PROSITE" id="PS51206">
    <property type="entry name" value="SF3_HELICASE_1"/>
    <property type="match status" value="1"/>
</dbReference>
<dbReference type="InterPro" id="IPR051620">
    <property type="entry name" value="ORF904-like_C"/>
</dbReference>
<dbReference type="InterPro" id="IPR027417">
    <property type="entry name" value="P-loop_NTPase"/>
</dbReference>
<evidence type="ECO:0000256" key="1">
    <source>
        <dbReference type="ARBA" id="ARBA00022741"/>
    </source>
</evidence>
<keyword evidence="4" id="KW-0175">Coiled coil</keyword>
<dbReference type="InterPro" id="IPR045455">
    <property type="entry name" value="NrS-1_pol-like_helicase"/>
</dbReference>
<dbReference type="InterPro" id="IPR014015">
    <property type="entry name" value="Helicase_SF3_DNA-vir"/>
</dbReference>
<organism evidence="7">
    <name type="scientific">marine sediment metagenome</name>
    <dbReference type="NCBI Taxonomy" id="412755"/>
    <lineage>
        <taxon>unclassified sequences</taxon>
        <taxon>metagenomes</taxon>
        <taxon>ecological metagenomes</taxon>
    </lineage>
</organism>
<accession>A0A0F9QAI7</accession>
<dbReference type="EMBL" id="LAZR01005158">
    <property type="protein sequence ID" value="KKN02358.1"/>
    <property type="molecule type" value="Genomic_DNA"/>
</dbReference>
<dbReference type="Gene3D" id="3.40.50.300">
    <property type="entry name" value="P-loop containing nucleotide triphosphate hydrolases"/>
    <property type="match status" value="1"/>
</dbReference>
<dbReference type="Pfam" id="PF19263">
    <property type="entry name" value="DUF5906"/>
    <property type="match status" value="1"/>
</dbReference>
<comment type="caution">
    <text evidence="7">The sequence shown here is derived from an EMBL/GenBank/DDBJ whole genome shotgun (WGS) entry which is preliminary data.</text>
</comment>
<dbReference type="GO" id="GO:0016787">
    <property type="term" value="F:hydrolase activity"/>
    <property type="evidence" value="ECO:0007669"/>
    <property type="project" value="UniProtKB-KW"/>
</dbReference>
<evidence type="ECO:0000256" key="2">
    <source>
        <dbReference type="ARBA" id="ARBA00022801"/>
    </source>
</evidence>
<keyword evidence="1" id="KW-0547">Nucleotide-binding</keyword>
<evidence type="ECO:0000256" key="5">
    <source>
        <dbReference type="SAM" id="MobiDB-lite"/>
    </source>
</evidence>
<dbReference type="InterPro" id="IPR006500">
    <property type="entry name" value="Helicase_put_C_phage/plasmid"/>
</dbReference>
<protein>
    <recommendedName>
        <fullName evidence="6">SF3 helicase domain-containing protein</fullName>
    </recommendedName>
</protein>
<feature type="compositionally biased region" description="Basic and acidic residues" evidence="5">
    <location>
        <begin position="509"/>
        <end position="523"/>
    </location>
</feature>
<feature type="coiled-coil region" evidence="4">
    <location>
        <begin position="429"/>
        <end position="456"/>
    </location>
</feature>
<name>A0A0F9QAI7_9ZZZZ</name>
<evidence type="ECO:0000256" key="4">
    <source>
        <dbReference type="SAM" id="Coils"/>
    </source>
</evidence>
<feature type="compositionally biased region" description="Acidic residues" evidence="5">
    <location>
        <begin position="495"/>
        <end position="508"/>
    </location>
</feature>
<dbReference type="NCBIfam" id="TIGR01613">
    <property type="entry name" value="primase_Cterm"/>
    <property type="match status" value="1"/>
</dbReference>
<evidence type="ECO:0000256" key="3">
    <source>
        <dbReference type="ARBA" id="ARBA00022840"/>
    </source>
</evidence>
<gene>
    <name evidence="7" type="ORF">LCGC14_1118510</name>
</gene>
<evidence type="ECO:0000313" key="7">
    <source>
        <dbReference type="EMBL" id="KKN02358.1"/>
    </source>
</evidence>
<dbReference type="PANTHER" id="PTHR35372:SF2">
    <property type="entry name" value="SF3 HELICASE DOMAIN-CONTAINING PROTEIN"/>
    <property type="match status" value="1"/>
</dbReference>
<dbReference type="GO" id="GO:0005524">
    <property type="term" value="F:ATP binding"/>
    <property type="evidence" value="ECO:0007669"/>
    <property type="project" value="UniProtKB-KW"/>
</dbReference>
<dbReference type="SUPFAM" id="SSF52540">
    <property type="entry name" value="P-loop containing nucleoside triphosphate hydrolases"/>
    <property type="match status" value="1"/>
</dbReference>
<feature type="region of interest" description="Disordered" evidence="5">
    <location>
        <begin position="470"/>
        <end position="531"/>
    </location>
</feature>
<dbReference type="PANTHER" id="PTHR35372">
    <property type="entry name" value="ATP BINDING PROTEIN-RELATED"/>
    <property type="match status" value="1"/>
</dbReference>